<reference evidence="15 16" key="1">
    <citation type="journal article" date="2014" name="MBio">
        <title>The Ordospora colligata genome; evolution of extreme reduction in microsporidia and host-to-parasite horizontal gene transfer.</title>
        <authorList>
            <person name="Pombert J.-F."/>
            <person name="Haag K.L."/>
            <person name="Beidas S."/>
            <person name="Ebert D."/>
            <person name="Keeling P.J."/>
        </authorList>
    </citation>
    <scope>NUCLEOTIDE SEQUENCE [LARGE SCALE GENOMIC DNA]</scope>
    <source>
        <strain evidence="15 16">OC4</strain>
    </source>
</reference>
<keyword evidence="10" id="KW-0234">DNA repair</keyword>
<keyword evidence="8 12" id="KW-0175">Coiled coil</keyword>
<dbReference type="Pfam" id="PF06470">
    <property type="entry name" value="SMC_hinge"/>
    <property type="match status" value="1"/>
</dbReference>
<protein>
    <submittedName>
        <fullName evidence="15">Chromosome segregation ATPase</fullName>
    </submittedName>
</protein>
<dbReference type="GO" id="GO:0051276">
    <property type="term" value="P:chromosome organization"/>
    <property type="evidence" value="ECO:0007669"/>
    <property type="project" value="InterPro"/>
</dbReference>
<comment type="similarity">
    <text evidence="3">Belongs to the SMC family. SMC6 subfamily.</text>
</comment>
<evidence type="ECO:0000256" key="1">
    <source>
        <dbReference type="ARBA" id="ARBA00004123"/>
    </source>
</evidence>
<evidence type="ECO:0000256" key="3">
    <source>
        <dbReference type="ARBA" id="ARBA00006793"/>
    </source>
</evidence>
<sequence length="976" mass="113917">MDDARCRRLIVSIELVRFMCHDHLLIKFEKPLTVISGRNGAGKSAVMAAVGIVLGQRAQHLERGNSIKELIKNNETNAIVRIVLDNTKGFKKDFFGQRIRIEKRIGIRSTSMSIMNDDRKVWSVRREDLELLLDFFSLRFENPLSFLTQDHAKRFLNVMQPELLYELFMRGTEIDEVCRLNEESTTKTDSIRKTLEDAKRELEEISNKIDEEERYLSIVKNSREIENLIKTMEDEIEWARIAQKKKVTEELYQKVVEKQHELEEYANTIGVLEHSIMEARAMIVEIENEDAEKKKLADKRKEEIADALARLRAKDREICNDYEEMNAAKEFKTKIVSDFEKQNGVVQNECPQLESKYSELMIEQRNLEDSMEAILEKYEECKKIAVIEEDMKNERNAKMFQLRKHIEFYSRSDRESFFGPGTKELLAEISRTKFNQKVIGPIGLRIKLKEPMWAKAASIILNNTLTTFITTDKKDKEILLNIFRKHRVSFPISMPSSKVEKVLEYKSNMKYKTLLDVLRIDEPLVMNHLIITQSVEQTILIESRKNAYEVIRSRPMFVECAYTKEGDKIKMVGGGLSDFVTRGVDKLYFENTQERLERCKEELRRLEMHKEGEVKVKLKIAEEEVARTSEMIEICKRRGNALKIEIENAKRMYEIQLEVVREDGLYEEISCLENQMNLLEKKRDGIRNEIESLMREDETVRKWKRMNTMELKQMIDKQVSEVDATKMRRNACKEDVHVLNEKYKKEKEAYEQEVIMLKSNGTNEILTVRPESDIIEQISGLKAQVEMCESSRDECDVQKSLESLRKMKKKKACLIDECEEKINGIINDIQSRVAKRNLIRSTIAKNASEEFARTTKNRGYEGCLEFDHEKRTLEIRMKVHGNKECGGRSMLSGGERSYAGVCLLLSLWVSLPCPVKILDEFDVFMDNLNRKHIIKLLLQFFKDQGFQGILITPLGTEDLFEEFCDVVVLEKPSDRT</sequence>
<dbReference type="GO" id="GO:0003697">
    <property type="term" value="F:single-stranded DNA binding"/>
    <property type="evidence" value="ECO:0007669"/>
    <property type="project" value="TreeGrafter"/>
</dbReference>
<feature type="coiled-coil region" evidence="12">
    <location>
        <begin position="662"/>
        <end position="696"/>
    </location>
</feature>
<feature type="coiled-coil region" evidence="12">
    <location>
        <begin position="181"/>
        <end position="215"/>
    </location>
</feature>
<dbReference type="OrthoDB" id="10072614at2759"/>
<comment type="subcellular location">
    <subcellularLocation>
        <location evidence="2">Chromosome</location>
    </subcellularLocation>
    <subcellularLocation>
        <location evidence="1">Nucleus</location>
    </subcellularLocation>
</comment>
<dbReference type="GO" id="GO:0035861">
    <property type="term" value="C:site of double-strand break"/>
    <property type="evidence" value="ECO:0007669"/>
    <property type="project" value="TreeGrafter"/>
</dbReference>
<dbReference type="HOGENOM" id="CLU_009063_0_0_1"/>
<evidence type="ECO:0000256" key="11">
    <source>
        <dbReference type="ARBA" id="ARBA00023242"/>
    </source>
</evidence>
<name>A0A0B2UE08_9MICR</name>
<dbReference type="SUPFAM" id="SSF52540">
    <property type="entry name" value="P-loop containing nucleoside triphosphate hydrolases"/>
    <property type="match status" value="1"/>
</dbReference>
<evidence type="ECO:0000256" key="7">
    <source>
        <dbReference type="ARBA" id="ARBA00022840"/>
    </source>
</evidence>
<feature type="coiled-coil region" evidence="12">
    <location>
        <begin position="286"/>
        <end position="314"/>
    </location>
</feature>
<keyword evidence="6" id="KW-0227">DNA damage</keyword>
<dbReference type="InterPro" id="IPR027417">
    <property type="entry name" value="P-loop_NTPase"/>
</dbReference>
<keyword evidence="7" id="KW-0067">ATP-binding</keyword>
<organism evidence="15 16">
    <name type="scientific">Ordospora colligata OC4</name>
    <dbReference type="NCBI Taxonomy" id="1354746"/>
    <lineage>
        <taxon>Eukaryota</taxon>
        <taxon>Fungi</taxon>
        <taxon>Fungi incertae sedis</taxon>
        <taxon>Microsporidia</taxon>
        <taxon>Ordosporidae</taxon>
        <taxon>Ordospora</taxon>
    </lineage>
</organism>
<evidence type="ECO:0000313" key="16">
    <source>
        <dbReference type="Proteomes" id="UP000031056"/>
    </source>
</evidence>
<evidence type="ECO:0000256" key="10">
    <source>
        <dbReference type="ARBA" id="ARBA00023204"/>
    </source>
</evidence>
<dbReference type="InterPro" id="IPR003395">
    <property type="entry name" value="RecF/RecN/SMC_N"/>
</dbReference>
<dbReference type="InterPro" id="IPR010935">
    <property type="entry name" value="SMC_hinge"/>
</dbReference>
<accession>A0A0B2UE08</accession>
<dbReference type="STRING" id="1354746.A0A0B2UE08"/>
<dbReference type="GO" id="GO:0000724">
    <property type="term" value="P:double-strand break repair via homologous recombination"/>
    <property type="evidence" value="ECO:0007669"/>
    <property type="project" value="TreeGrafter"/>
</dbReference>
<dbReference type="EMBL" id="JOKQ01000008">
    <property type="protein sequence ID" value="KHN69296.1"/>
    <property type="molecule type" value="Genomic_DNA"/>
</dbReference>
<dbReference type="PANTHER" id="PTHR19306">
    <property type="entry name" value="STRUCTURAL MAINTENANCE OF CHROMOSOMES 5,6 SMC5, SMC6"/>
    <property type="match status" value="1"/>
</dbReference>
<evidence type="ECO:0000256" key="9">
    <source>
        <dbReference type="ARBA" id="ARBA00023172"/>
    </source>
</evidence>
<dbReference type="RefSeq" id="XP_014563338.1">
    <property type="nucleotide sequence ID" value="XM_014707852.1"/>
</dbReference>
<evidence type="ECO:0000259" key="14">
    <source>
        <dbReference type="Pfam" id="PF06470"/>
    </source>
</evidence>
<keyword evidence="4" id="KW-0158">Chromosome</keyword>
<comment type="caution">
    <text evidence="15">The sequence shown here is derived from an EMBL/GenBank/DDBJ whole genome shotgun (WGS) entry which is preliminary data.</text>
</comment>
<evidence type="ECO:0000313" key="15">
    <source>
        <dbReference type="EMBL" id="KHN69296.1"/>
    </source>
</evidence>
<dbReference type="VEuPathDB" id="MicrosporidiaDB:M896_080300"/>
<feature type="domain" description="RecF/RecN/SMC N-terminal" evidence="13">
    <location>
        <begin position="13"/>
        <end position="952"/>
    </location>
</feature>
<evidence type="ECO:0000256" key="6">
    <source>
        <dbReference type="ARBA" id="ARBA00022763"/>
    </source>
</evidence>
<dbReference type="InParanoid" id="A0A0B2UE08"/>
<dbReference type="Gene3D" id="3.40.50.300">
    <property type="entry name" value="P-loop containing nucleotide triphosphate hydrolases"/>
    <property type="match status" value="2"/>
</dbReference>
<dbReference type="Pfam" id="PF02463">
    <property type="entry name" value="SMC_N"/>
    <property type="match status" value="1"/>
</dbReference>
<keyword evidence="16" id="KW-1185">Reference proteome</keyword>
<evidence type="ECO:0000256" key="8">
    <source>
        <dbReference type="ARBA" id="ARBA00023054"/>
    </source>
</evidence>
<evidence type="ECO:0000256" key="5">
    <source>
        <dbReference type="ARBA" id="ARBA00022741"/>
    </source>
</evidence>
<keyword evidence="11" id="KW-0539">Nucleus</keyword>
<keyword evidence="9" id="KW-0233">DNA recombination</keyword>
<evidence type="ECO:0000256" key="12">
    <source>
        <dbReference type="SAM" id="Coils"/>
    </source>
</evidence>
<feature type="coiled-coil region" evidence="12">
    <location>
        <begin position="589"/>
        <end position="638"/>
    </location>
</feature>
<dbReference type="FunCoup" id="A0A0B2UE08">
    <property type="interactions" value="198"/>
</dbReference>
<evidence type="ECO:0000256" key="2">
    <source>
        <dbReference type="ARBA" id="ARBA00004286"/>
    </source>
</evidence>
<dbReference type="GeneID" id="26262070"/>
<dbReference type="GO" id="GO:0005634">
    <property type="term" value="C:nucleus"/>
    <property type="evidence" value="ECO:0007669"/>
    <property type="project" value="UniProtKB-SubCell"/>
</dbReference>
<evidence type="ECO:0000256" key="4">
    <source>
        <dbReference type="ARBA" id="ARBA00022454"/>
    </source>
</evidence>
<dbReference type="PANTHER" id="PTHR19306:SF6">
    <property type="entry name" value="STRUCTURAL MAINTENANCE OF CHROMOSOMES PROTEIN 6"/>
    <property type="match status" value="1"/>
</dbReference>
<evidence type="ECO:0000259" key="13">
    <source>
        <dbReference type="Pfam" id="PF02463"/>
    </source>
</evidence>
<gene>
    <name evidence="15" type="ORF">M896_080300</name>
</gene>
<proteinExistence type="inferred from homology"/>
<dbReference type="AlphaFoldDB" id="A0A0B2UE08"/>
<keyword evidence="5" id="KW-0547">Nucleotide-binding</keyword>
<dbReference type="GO" id="GO:0005524">
    <property type="term" value="F:ATP binding"/>
    <property type="evidence" value="ECO:0007669"/>
    <property type="project" value="UniProtKB-KW"/>
</dbReference>
<dbReference type="GO" id="GO:0003684">
    <property type="term" value="F:damaged DNA binding"/>
    <property type="evidence" value="ECO:0007669"/>
    <property type="project" value="TreeGrafter"/>
</dbReference>
<feature type="coiled-coil region" evidence="12">
    <location>
        <begin position="733"/>
        <end position="760"/>
    </location>
</feature>
<dbReference type="Proteomes" id="UP000031056">
    <property type="component" value="Unassembled WGS sequence"/>
</dbReference>
<feature type="domain" description="SMC hinge" evidence="14">
    <location>
        <begin position="437"/>
        <end position="549"/>
    </location>
</feature>
<dbReference type="GO" id="GO:0030915">
    <property type="term" value="C:Smc5-Smc6 complex"/>
    <property type="evidence" value="ECO:0007669"/>
    <property type="project" value="TreeGrafter"/>
</dbReference>